<sequence>MGTLLAHPRAFIKAGIRSDTLSPDLNRTLAIIRVGFNEASRPVPRRAPPKADPHPTDDNFTPPVKSLRAGQTLKPRKDPANLNKNNLGRILRIYSFDDHQIFPGRQIFVEVNQKKMTRPKVWAAVRQQLDALTAPVYLRVDHARGVNGAVRHKSPFYHHVLSRGRLLYEDGSNIWASDPAPEDTTPAARAQRQQDQFQVEIAAFMAKQRQFFRQENCRRAGAQLRNSIEAAYHMLLTTLHGHSYPETDIAFLRAR</sequence>
<reference evidence="2 3" key="1">
    <citation type="submission" date="2017-10" db="EMBL/GenBank/DDBJ databases">
        <title>Frigbacter circumglobatus gen. nov. sp. nov., isolated from sediment cultured in situ.</title>
        <authorList>
            <person name="Zhao Z."/>
        </authorList>
    </citation>
    <scope>NUCLEOTIDE SEQUENCE [LARGE SCALE GENOMIC DNA]</scope>
    <source>
        <strain evidence="2 3">ZYL</strain>
    </source>
</reference>
<feature type="non-terminal residue" evidence="2">
    <location>
        <position position="255"/>
    </location>
</feature>
<name>A0A2G4YQM2_9PROT</name>
<comment type="caution">
    <text evidence="2">The sequence shown here is derived from an EMBL/GenBank/DDBJ whole genome shotgun (WGS) entry which is preliminary data.</text>
</comment>
<organism evidence="2 3">
    <name type="scientific">Paremcibacter congregatus</name>
    <dbReference type="NCBI Taxonomy" id="2043170"/>
    <lineage>
        <taxon>Bacteria</taxon>
        <taxon>Pseudomonadati</taxon>
        <taxon>Pseudomonadota</taxon>
        <taxon>Alphaproteobacteria</taxon>
        <taxon>Emcibacterales</taxon>
        <taxon>Emcibacteraceae</taxon>
        <taxon>Paremcibacter</taxon>
    </lineage>
</organism>
<evidence type="ECO:0000256" key="1">
    <source>
        <dbReference type="SAM" id="MobiDB-lite"/>
    </source>
</evidence>
<feature type="region of interest" description="Disordered" evidence="1">
    <location>
        <begin position="40"/>
        <end position="64"/>
    </location>
</feature>
<evidence type="ECO:0000313" key="2">
    <source>
        <dbReference type="EMBL" id="PHZ84631.1"/>
    </source>
</evidence>
<dbReference type="AlphaFoldDB" id="A0A2G4YQM2"/>
<dbReference type="Proteomes" id="UP000229730">
    <property type="component" value="Unassembled WGS sequence"/>
</dbReference>
<keyword evidence="3" id="KW-1185">Reference proteome</keyword>
<dbReference type="EMBL" id="PDEM01000024">
    <property type="protein sequence ID" value="PHZ84631.1"/>
    <property type="molecule type" value="Genomic_DNA"/>
</dbReference>
<gene>
    <name evidence="2" type="ORF">CRD36_12580</name>
</gene>
<accession>A0A2G4YQM2</accession>
<protein>
    <submittedName>
        <fullName evidence="2">Uncharacterized protein</fullName>
    </submittedName>
</protein>
<dbReference type="RefSeq" id="WP_133118588.1">
    <property type="nucleotide sequence ID" value="NZ_PDEM01000024.1"/>
</dbReference>
<evidence type="ECO:0000313" key="3">
    <source>
        <dbReference type="Proteomes" id="UP000229730"/>
    </source>
</evidence>
<dbReference type="InParanoid" id="A0A2G4YQM2"/>
<proteinExistence type="predicted"/>